<evidence type="ECO:0000256" key="2">
    <source>
        <dbReference type="ARBA" id="ARBA00004401"/>
    </source>
</evidence>
<dbReference type="SUPFAM" id="SSF51306">
    <property type="entry name" value="LexA/Signal peptidase"/>
    <property type="match status" value="1"/>
</dbReference>
<keyword evidence="6 8" id="KW-0378">Hydrolase</keyword>
<proteinExistence type="inferred from homology"/>
<accession>D4LAX0</accession>
<dbReference type="GO" id="GO:0005886">
    <property type="term" value="C:plasma membrane"/>
    <property type="evidence" value="ECO:0007669"/>
    <property type="project" value="UniProtKB-SubCell"/>
</dbReference>
<dbReference type="Gene3D" id="2.10.109.10">
    <property type="entry name" value="Umud Fragment, subunit A"/>
    <property type="match status" value="1"/>
</dbReference>
<evidence type="ECO:0000313" key="12">
    <source>
        <dbReference type="Proteomes" id="UP000007054"/>
    </source>
</evidence>
<feature type="active site" evidence="7">
    <location>
        <position position="101"/>
    </location>
</feature>
<evidence type="ECO:0000256" key="8">
    <source>
        <dbReference type="RuleBase" id="RU003993"/>
    </source>
</evidence>
<dbReference type="PANTHER" id="PTHR43390">
    <property type="entry name" value="SIGNAL PEPTIDASE I"/>
    <property type="match status" value="1"/>
</dbReference>
<keyword evidence="5 8" id="KW-0645">Protease</keyword>
<dbReference type="GO" id="GO:0004252">
    <property type="term" value="F:serine-type endopeptidase activity"/>
    <property type="evidence" value="ECO:0007669"/>
    <property type="project" value="InterPro"/>
</dbReference>
<dbReference type="HOGENOM" id="CLU_028723_5_3_9"/>
<dbReference type="Proteomes" id="UP000007054">
    <property type="component" value="Chromosome"/>
</dbReference>
<protein>
    <recommendedName>
        <fullName evidence="4 8">Signal peptidase I</fullName>
        <ecNumber evidence="4 8">3.4.21.89</ecNumber>
    </recommendedName>
</protein>
<dbReference type="NCBIfam" id="TIGR02227">
    <property type="entry name" value="sigpep_I_bact"/>
    <property type="match status" value="1"/>
</dbReference>
<dbReference type="GO" id="GO:0006465">
    <property type="term" value="P:signal peptide processing"/>
    <property type="evidence" value="ECO:0007669"/>
    <property type="project" value="InterPro"/>
</dbReference>
<dbReference type="PROSITE" id="PS00760">
    <property type="entry name" value="SPASE_I_2"/>
    <property type="match status" value="1"/>
</dbReference>
<dbReference type="STRING" id="213810.RUM_05450"/>
<reference evidence="11 12" key="1">
    <citation type="submission" date="2010-03" db="EMBL/GenBank/DDBJ databases">
        <title>The genome sequence of Ruminococcus sp. 18P13.</title>
        <authorList>
            <consortium name="metaHIT consortium -- http://www.metahit.eu/"/>
            <person name="Pajon A."/>
            <person name="Turner K."/>
            <person name="Parkhill J."/>
            <person name="Bernalier A."/>
        </authorList>
    </citation>
    <scope>NUCLEOTIDE SEQUENCE [LARGE SCALE GENOMIC DNA]</scope>
    <source>
        <strain evidence="12">DSM 18848 / JCM 17042 / 18P13</strain>
    </source>
</reference>
<evidence type="ECO:0000313" key="11">
    <source>
        <dbReference type="EMBL" id="CBL16765.1"/>
    </source>
</evidence>
<dbReference type="InterPro" id="IPR019756">
    <property type="entry name" value="Pept_S26A_signal_pept_1_Ser-AS"/>
</dbReference>
<evidence type="ECO:0000256" key="1">
    <source>
        <dbReference type="ARBA" id="ARBA00000677"/>
    </source>
</evidence>
<dbReference type="EC" id="3.4.21.89" evidence="4 8"/>
<dbReference type="InterPro" id="IPR019758">
    <property type="entry name" value="Pept_S26A_signal_pept_1_CS"/>
</dbReference>
<evidence type="ECO:0000256" key="5">
    <source>
        <dbReference type="ARBA" id="ARBA00022670"/>
    </source>
</evidence>
<dbReference type="InterPro" id="IPR036286">
    <property type="entry name" value="LexA/Signal_pep-like_sf"/>
</dbReference>
<dbReference type="BioCyc" id="RCHA213810:RUM_RS02630-MONOMER"/>
<evidence type="ECO:0000256" key="9">
    <source>
        <dbReference type="RuleBase" id="RU362042"/>
    </source>
</evidence>
<dbReference type="PROSITE" id="PS00501">
    <property type="entry name" value="SPASE_I_1"/>
    <property type="match status" value="1"/>
</dbReference>
<comment type="similarity">
    <text evidence="3 9">Belongs to the peptidase S26 family.</text>
</comment>
<evidence type="ECO:0000259" key="10">
    <source>
        <dbReference type="Pfam" id="PF10502"/>
    </source>
</evidence>
<dbReference type="CDD" id="cd06530">
    <property type="entry name" value="S26_SPase_I"/>
    <property type="match status" value="1"/>
</dbReference>
<dbReference type="EMBL" id="FP929052">
    <property type="protein sequence ID" value="CBL16765.1"/>
    <property type="molecule type" value="Genomic_DNA"/>
</dbReference>
<keyword evidence="8" id="KW-1133">Transmembrane helix</keyword>
<keyword evidence="8" id="KW-0472">Membrane</keyword>
<dbReference type="GO" id="GO:0009003">
    <property type="term" value="F:signal peptidase activity"/>
    <property type="evidence" value="ECO:0007669"/>
    <property type="project" value="UniProtKB-EC"/>
</dbReference>
<comment type="subcellular location">
    <subcellularLocation>
        <location evidence="2">Cell membrane</location>
        <topology evidence="2">Single-pass type II membrane protein</topology>
    </subcellularLocation>
    <subcellularLocation>
        <location evidence="9">Membrane</location>
        <topology evidence="9">Single-pass type II membrane protein</topology>
    </subcellularLocation>
</comment>
<dbReference type="InterPro" id="IPR019533">
    <property type="entry name" value="Peptidase_S26"/>
</dbReference>
<feature type="transmembrane region" description="Helical" evidence="8">
    <location>
        <begin position="33"/>
        <end position="59"/>
    </location>
</feature>
<dbReference type="PROSITE" id="PS00761">
    <property type="entry name" value="SPASE_I_3"/>
    <property type="match status" value="1"/>
</dbReference>
<feature type="domain" description="Peptidase S26" evidence="10">
    <location>
        <begin position="37"/>
        <end position="187"/>
    </location>
</feature>
<dbReference type="PANTHER" id="PTHR43390:SF1">
    <property type="entry name" value="CHLOROPLAST PROCESSING PEPTIDASE"/>
    <property type="match status" value="1"/>
</dbReference>
<keyword evidence="8" id="KW-0812">Transmembrane</keyword>
<dbReference type="RefSeq" id="WP_015557672.1">
    <property type="nucleotide sequence ID" value="NC_021039.1"/>
</dbReference>
<dbReference type="GeneID" id="83155362"/>
<evidence type="ECO:0000256" key="7">
    <source>
        <dbReference type="PIRSR" id="PIRSR600223-1"/>
    </source>
</evidence>
<dbReference type="InterPro" id="IPR019757">
    <property type="entry name" value="Pept_S26A_signal_pept_1_Lys-AS"/>
</dbReference>
<evidence type="ECO:0000256" key="3">
    <source>
        <dbReference type="ARBA" id="ARBA00009370"/>
    </source>
</evidence>
<feature type="active site" evidence="7">
    <location>
        <position position="65"/>
    </location>
</feature>
<dbReference type="Pfam" id="PF10502">
    <property type="entry name" value="Peptidase_S26"/>
    <property type="match status" value="1"/>
</dbReference>
<dbReference type="PATRIC" id="fig|213810.4.peg.451"/>
<dbReference type="PRINTS" id="PR00727">
    <property type="entry name" value="LEADERPTASE"/>
</dbReference>
<gene>
    <name evidence="11" type="ordered locus">RUM_05450</name>
</gene>
<evidence type="ECO:0000256" key="4">
    <source>
        <dbReference type="ARBA" id="ARBA00013208"/>
    </source>
</evidence>
<name>D4LAX0_RUMC1</name>
<keyword evidence="12" id="KW-1185">Reference proteome</keyword>
<dbReference type="InterPro" id="IPR000223">
    <property type="entry name" value="Pept_S26A_signal_pept_1"/>
</dbReference>
<comment type="catalytic activity">
    <reaction evidence="1 8">
        <text>Cleavage of hydrophobic, N-terminal signal or leader sequences from secreted and periplasmic proteins.</text>
        <dbReference type="EC" id="3.4.21.89"/>
    </reaction>
</comment>
<evidence type="ECO:0000256" key="6">
    <source>
        <dbReference type="ARBA" id="ARBA00022801"/>
    </source>
</evidence>
<dbReference type="KEGG" id="rch:RUM_05450"/>
<organism evidence="11 12">
    <name type="scientific">Ruminococcus champanellensis (strain DSM 18848 / JCM 17042 / KCTC 15320 / 18P13)</name>
    <dbReference type="NCBI Taxonomy" id="213810"/>
    <lineage>
        <taxon>Bacteria</taxon>
        <taxon>Bacillati</taxon>
        <taxon>Bacillota</taxon>
        <taxon>Clostridia</taxon>
        <taxon>Eubacteriales</taxon>
        <taxon>Oscillospiraceae</taxon>
        <taxon>Ruminococcus</taxon>
    </lineage>
</organism>
<dbReference type="AlphaFoldDB" id="D4LAX0"/>
<sequence>MSRRNRQQVSLPSPEQVSRAYQQDQYRKRYKRAFISTLSVLAVIAAVAVLVSTLFLPVIQVSGNSMEPTLSDGDVLVLLKSKSYERSQLCCISWQNKMLLKRVIGLPGDVVSIDTEGNVTVNGVLLDEPYVSDKTLGECDVTFPCQVPEGKVFVLGDHRSTSIDSRSSEIGCVDQDQIVGFVLFQVWPIGG</sequence>